<dbReference type="Proteomes" id="UP001516472">
    <property type="component" value="Unassembled WGS sequence"/>
</dbReference>
<comment type="caution">
    <text evidence="1">The sequence shown here is derived from an EMBL/GenBank/DDBJ whole genome shotgun (WGS) entry which is preliminary data.</text>
</comment>
<dbReference type="EMBL" id="JAAIYO010000011">
    <property type="protein sequence ID" value="MBE4752157.1"/>
    <property type="molecule type" value="Genomic_DNA"/>
</dbReference>
<evidence type="ECO:0000313" key="1">
    <source>
        <dbReference type="EMBL" id="MBE4752157.1"/>
    </source>
</evidence>
<evidence type="ECO:0000313" key="2">
    <source>
        <dbReference type="Proteomes" id="UP001516472"/>
    </source>
</evidence>
<proteinExistence type="predicted"/>
<keyword evidence="2" id="KW-1185">Reference proteome</keyword>
<organism evidence="1 2">
    <name type="scientific">Corallococcus soli</name>
    <dbReference type="NCBI Taxonomy" id="2710757"/>
    <lineage>
        <taxon>Bacteria</taxon>
        <taxon>Pseudomonadati</taxon>
        <taxon>Myxococcota</taxon>
        <taxon>Myxococcia</taxon>
        <taxon>Myxococcales</taxon>
        <taxon>Cystobacterineae</taxon>
        <taxon>Myxococcaceae</taxon>
        <taxon>Corallococcus</taxon>
    </lineage>
</organism>
<dbReference type="RefSeq" id="WP_193429355.1">
    <property type="nucleotide sequence ID" value="NZ_CBCSIP010000044.1"/>
</dbReference>
<evidence type="ECO:0008006" key="3">
    <source>
        <dbReference type="Google" id="ProtNLM"/>
    </source>
</evidence>
<name>A0ABR9PW42_9BACT</name>
<reference evidence="1 2" key="1">
    <citation type="submission" date="2020-02" db="EMBL/GenBank/DDBJ databases">
        <authorList>
            <person name="Babadi Z.K."/>
            <person name="Risdian C."/>
            <person name="Ebrahimipour G.H."/>
            <person name="Wink J."/>
        </authorList>
    </citation>
    <scope>NUCLEOTIDE SEQUENCE [LARGE SCALE GENOMIC DNA]</scope>
    <source>
        <strain evidence="1 2">ZKHCc1 1396</strain>
    </source>
</reference>
<gene>
    <name evidence="1" type="ORF">G4177_28740</name>
</gene>
<accession>A0ABR9PW42</accession>
<protein>
    <recommendedName>
        <fullName evidence="3">DUF4276 family protein</fullName>
    </recommendedName>
</protein>
<sequence>MLTVAIASEFHAYDGELYRYLLERILGVSVQAWKSEIEFNGCRHVRKQAGLYLEEAARQGVRHALVAIDNDGGSRRGLEHLAEHDAARECADPDGCRVCWLHSTLPSSWREVPYRSCVVVPVQTLETWLLVSKNHPFTEPSPEQRYHRPVLKKDCFGKPLPSSQEQKRIALEWLQHPEALARLALRPSFQAFVAQVKAW</sequence>